<evidence type="ECO:0000313" key="2">
    <source>
        <dbReference type="EMBL" id="GAA1123807.1"/>
    </source>
</evidence>
<protein>
    <submittedName>
        <fullName evidence="2">Uncharacterized protein</fullName>
    </submittedName>
</protein>
<sequence>MAVRALPADSTLEGVSERSYDGDAVLHIGGAEYRCRALLVWWTEPAPAPAQTPGPACGPQDVGQWEGKLRLDNEDDAVSAWFASDERHALVLVQGRFAAVTVIDMDGPFLLVYGVGPRLSDTRGRRASRVRARAPLRVGLCRGCVLACEIRQSGRLRIPTSAGAAGSGRTPGGAGSGRLLRGRPVVLGGGGGATAGRDGASRGAVSW</sequence>
<gene>
    <name evidence="2" type="ORF">GCM10009663_73620</name>
</gene>
<feature type="compositionally biased region" description="Gly residues" evidence="1">
    <location>
        <begin position="165"/>
        <end position="176"/>
    </location>
</feature>
<evidence type="ECO:0000256" key="1">
    <source>
        <dbReference type="SAM" id="MobiDB-lite"/>
    </source>
</evidence>
<dbReference type="Proteomes" id="UP001499987">
    <property type="component" value="Unassembled WGS sequence"/>
</dbReference>
<feature type="region of interest" description="Disordered" evidence="1">
    <location>
        <begin position="188"/>
        <end position="207"/>
    </location>
</feature>
<feature type="region of interest" description="Disordered" evidence="1">
    <location>
        <begin position="159"/>
        <end position="180"/>
    </location>
</feature>
<comment type="caution">
    <text evidence="2">The sequence shown here is derived from an EMBL/GenBank/DDBJ whole genome shotgun (WGS) entry which is preliminary data.</text>
</comment>
<dbReference type="EMBL" id="BAAALD010000141">
    <property type="protein sequence ID" value="GAA1123807.1"/>
    <property type="molecule type" value="Genomic_DNA"/>
</dbReference>
<evidence type="ECO:0000313" key="3">
    <source>
        <dbReference type="Proteomes" id="UP001499987"/>
    </source>
</evidence>
<accession>A0ABN1U636</accession>
<name>A0ABN1U636_9ACTN</name>
<keyword evidence="3" id="KW-1185">Reference proteome</keyword>
<organism evidence="2 3">
    <name type="scientific">Kitasatospora arboriphila</name>
    <dbReference type="NCBI Taxonomy" id="258052"/>
    <lineage>
        <taxon>Bacteria</taxon>
        <taxon>Bacillati</taxon>
        <taxon>Actinomycetota</taxon>
        <taxon>Actinomycetes</taxon>
        <taxon>Kitasatosporales</taxon>
        <taxon>Streptomycetaceae</taxon>
        <taxon>Kitasatospora</taxon>
    </lineage>
</organism>
<reference evidence="2 3" key="1">
    <citation type="journal article" date="2019" name="Int. J. Syst. Evol. Microbiol.">
        <title>The Global Catalogue of Microorganisms (GCM) 10K type strain sequencing project: providing services to taxonomists for standard genome sequencing and annotation.</title>
        <authorList>
            <consortium name="The Broad Institute Genomics Platform"/>
            <consortium name="The Broad Institute Genome Sequencing Center for Infectious Disease"/>
            <person name="Wu L."/>
            <person name="Ma J."/>
        </authorList>
    </citation>
    <scope>NUCLEOTIDE SEQUENCE [LARGE SCALE GENOMIC DNA]</scope>
    <source>
        <strain evidence="2 3">JCM 13002</strain>
    </source>
</reference>
<feature type="compositionally biased region" description="Low complexity" evidence="1">
    <location>
        <begin position="195"/>
        <end position="207"/>
    </location>
</feature>
<proteinExistence type="predicted"/>